<evidence type="ECO:0000313" key="5">
    <source>
        <dbReference type="EMBL" id="SDO00554.1"/>
    </source>
</evidence>
<keyword evidence="6" id="KW-1185">Reference proteome</keyword>
<dbReference type="PANTHER" id="PTHR42734">
    <property type="entry name" value="METAL TRANSPORT SYSTEM ATP-BINDING PROTEIN TM_0124-RELATED"/>
    <property type="match status" value="1"/>
</dbReference>
<dbReference type="EMBL" id="FNIL01000005">
    <property type="protein sequence ID" value="SDO00554.1"/>
    <property type="molecule type" value="Genomic_DNA"/>
</dbReference>
<dbReference type="SMART" id="SM00382">
    <property type="entry name" value="AAA"/>
    <property type="match status" value="1"/>
</dbReference>
<dbReference type="InterPro" id="IPR017871">
    <property type="entry name" value="ABC_transporter-like_CS"/>
</dbReference>
<keyword evidence="1" id="KW-0813">Transport</keyword>
<dbReference type="Pfam" id="PF00005">
    <property type="entry name" value="ABC_tran"/>
    <property type="match status" value="1"/>
</dbReference>
<reference evidence="6" key="1">
    <citation type="submission" date="2016-10" db="EMBL/GenBank/DDBJ databases">
        <authorList>
            <person name="Varghese N."/>
            <person name="Submissions S."/>
        </authorList>
    </citation>
    <scope>NUCLEOTIDE SEQUENCE [LARGE SCALE GENOMIC DNA]</scope>
    <source>
        <strain evidence="6">CGMCC 1.10369</strain>
    </source>
</reference>
<protein>
    <submittedName>
        <fullName evidence="5">Iron complex transport system ATP-binding protein</fullName>
    </submittedName>
</protein>
<name>A0A1H0G146_9BACI</name>
<dbReference type="OrthoDB" id="9789994at2"/>
<keyword evidence="2" id="KW-0547">Nucleotide-binding</keyword>
<feature type="domain" description="ABC transporter" evidence="4">
    <location>
        <begin position="7"/>
        <end position="249"/>
    </location>
</feature>
<dbReference type="GO" id="GO:0016887">
    <property type="term" value="F:ATP hydrolysis activity"/>
    <property type="evidence" value="ECO:0007669"/>
    <property type="project" value="InterPro"/>
</dbReference>
<sequence length="266" mass="29981">METEIIVSVKNATVQKEGKKLIDDISWEILQGEHWGVLGLNGSGKTTLLKIIAGAMWPKAGSGPVNVLGERYGNTYMPELKKSIGWVSQAVDQQYQLHPDTTALEIVLSGKHASIGIYEPLTEEDVSFARSLLQKFRIDHLEEQPLAHFSQGERKKAMLARAWMAKPKLLILDEPCAGLDIYAREELLDTLEEMMNEKGPSLIYVTHHLEEVIPSITHTLLLKSGEITASGKKRETLTEENIFNTFQVPVKLEWENNRPWVKVEKL</sequence>
<keyword evidence="3 5" id="KW-0067">ATP-binding</keyword>
<dbReference type="InterPro" id="IPR003593">
    <property type="entry name" value="AAA+_ATPase"/>
</dbReference>
<evidence type="ECO:0000256" key="2">
    <source>
        <dbReference type="ARBA" id="ARBA00022741"/>
    </source>
</evidence>
<dbReference type="InterPro" id="IPR050153">
    <property type="entry name" value="Metal_Ion_Import_ABC"/>
</dbReference>
<dbReference type="Gene3D" id="3.40.50.300">
    <property type="entry name" value="P-loop containing nucleotide triphosphate hydrolases"/>
    <property type="match status" value="1"/>
</dbReference>
<dbReference type="SUPFAM" id="SSF52540">
    <property type="entry name" value="P-loop containing nucleoside triphosphate hydrolases"/>
    <property type="match status" value="1"/>
</dbReference>
<dbReference type="AlphaFoldDB" id="A0A1H0G146"/>
<dbReference type="Proteomes" id="UP000198778">
    <property type="component" value="Unassembled WGS sequence"/>
</dbReference>
<dbReference type="PROSITE" id="PS00211">
    <property type="entry name" value="ABC_TRANSPORTER_1"/>
    <property type="match status" value="1"/>
</dbReference>
<evidence type="ECO:0000256" key="1">
    <source>
        <dbReference type="ARBA" id="ARBA00022448"/>
    </source>
</evidence>
<dbReference type="STRING" id="745820.SAMN04488053_105184"/>
<dbReference type="InterPro" id="IPR003439">
    <property type="entry name" value="ABC_transporter-like_ATP-bd"/>
</dbReference>
<dbReference type="RefSeq" id="WP_090842907.1">
    <property type="nucleotide sequence ID" value="NZ_FNIL01000005.1"/>
</dbReference>
<gene>
    <name evidence="5" type="ORF">SAMN04488053_105184</name>
</gene>
<evidence type="ECO:0000259" key="4">
    <source>
        <dbReference type="PROSITE" id="PS50893"/>
    </source>
</evidence>
<dbReference type="PROSITE" id="PS50893">
    <property type="entry name" value="ABC_TRANSPORTER_2"/>
    <property type="match status" value="1"/>
</dbReference>
<accession>A0A1H0G146</accession>
<evidence type="ECO:0000313" key="6">
    <source>
        <dbReference type="Proteomes" id="UP000198778"/>
    </source>
</evidence>
<dbReference type="GO" id="GO:0005524">
    <property type="term" value="F:ATP binding"/>
    <property type="evidence" value="ECO:0007669"/>
    <property type="project" value="UniProtKB-KW"/>
</dbReference>
<dbReference type="InterPro" id="IPR027417">
    <property type="entry name" value="P-loop_NTPase"/>
</dbReference>
<proteinExistence type="predicted"/>
<evidence type="ECO:0000256" key="3">
    <source>
        <dbReference type="ARBA" id="ARBA00022840"/>
    </source>
</evidence>
<organism evidence="5 6">
    <name type="scientific">Alkalicoccus daliensis</name>
    <dbReference type="NCBI Taxonomy" id="745820"/>
    <lineage>
        <taxon>Bacteria</taxon>
        <taxon>Bacillati</taxon>
        <taxon>Bacillota</taxon>
        <taxon>Bacilli</taxon>
        <taxon>Bacillales</taxon>
        <taxon>Bacillaceae</taxon>
        <taxon>Alkalicoccus</taxon>
    </lineage>
</organism>